<dbReference type="Pfam" id="PF19040">
    <property type="entry name" value="SGNH"/>
    <property type="match status" value="1"/>
</dbReference>
<feature type="transmembrane region" description="Helical" evidence="1">
    <location>
        <begin position="213"/>
        <end position="230"/>
    </location>
</feature>
<dbReference type="AlphaFoldDB" id="A0A8J7GQV6"/>
<accession>A0A8J7GQV6</accession>
<dbReference type="InterPro" id="IPR043968">
    <property type="entry name" value="SGNH"/>
</dbReference>
<feature type="transmembrane region" description="Helical" evidence="1">
    <location>
        <begin position="85"/>
        <end position="104"/>
    </location>
</feature>
<dbReference type="Proteomes" id="UP000622552">
    <property type="component" value="Unassembled WGS sequence"/>
</dbReference>
<protein>
    <submittedName>
        <fullName evidence="3">Peptidoglycan/LPS O-acetylase OafA/YrhL/beta-glucanase (GH16 family)</fullName>
    </submittedName>
</protein>
<dbReference type="GO" id="GO:0009103">
    <property type="term" value="P:lipopolysaccharide biosynthetic process"/>
    <property type="evidence" value="ECO:0007669"/>
    <property type="project" value="TreeGrafter"/>
</dbReference>
<organism evidence="3 4">
    <name type="scientific">Longispora fulva</name>
    <dbReference type="NCBI Taxonomy" id="619741"/>
    <lineage>
        <taxon>Bacteria</taxon>
        <taxon>Bacillati</taxon>
        <taxon>Actinomycetota</taxon>
        <taxon>Actinomycetes</taxon>
        <taxon>Micromonosporales</taxon>
        <taxon>Micromonosporaceae</taxon>
        <taxon>Longispora</taxon>
    </lineage>
</organism>
<dbReference type="SUPFAM" id="SSF49899">
    <property type="entry name" value="Concanavalin A-like lectins/glucanases"/>
    <property type="match status" value="1"/>
</dbReference>
<feature type="domain" description="GH16" evidence="2">
    <location>
        <begin position="668"/>
        <end position="917"/>
    </location>
</feature>
<evidence type="ECO:0000256" key="1">
    <source>
        <dbReference type="SAM" id="Phobius"/>
    </source>
</evidence>
<dbReference type="GO" id="GO:0016747">
    <property type="term" value="F:acyltransferase activity, transferring groups other than amino-acyl groups"/>
    <property type="evidence" value="ECO:0007669"/>
    <property type="project" value="InterPro"/>
</dbReference>
<dbReference type="InterPro" id="IPR050879">
    <property type="entry name" value="Acyltransferase_3"/>
</dbReference>
<proteinExistence type="predicted"/>
<feature type="transmembrane region" description="Helical" evidence="1">
    <location>
        <begin position="235"/>
        <end position="255"/>
    </location>
</feature>
<feature type="transmembrane region" description="Helical" evidence="1">
    <location>
        <begin position="155"/>
        <end position="171"/>
    </location>
</feature>
<keyword evidence="1" id="KW-0472">Membrane</keyword>
<dbReference type="InterPro" id="IPR002656">
    <property type="entry name" value="Acyl_transf_3_dom"/>
</dbReference>
<dbReference type="EMBL" id="JADOUF010000001">
    <property type="protein sequence ID" value="MBG6141757.1"/>
    <property type="molecule type" value="Genomic_DNA"/>
</dbReference>
<dbReference type="Gene3D" id="2.60.120.200">
    <property type="match status" value="1"/>
</dbReference>
<sequence length="918" mass="96169">MRPVGGPTGPAGPGWRPDIEGLRAVAVLTVLGFHAAVPHLGGGYIGVDVFFAISGFLITGLLVAELRRTGRVSLPEFYARRARRILPAAGLVLLATAVAGRVLLPPLRQRDVATDVLAAAAHVGNWRFIAIRTDYLHAGDPSPLLHYWSLGVEEQFYLLWAPVLALVAFLARRRPVAVVAAVLVLGTAASFALSLRWTATSGPLAYLSSPSRAWQFGVGGLAALAAPWAARVPLWLRGVLGAAGLAAIGFSTVAFTSQTPFPGTAALVPTLGAVAVLLSGAGPARTLLSWAPVRLVGRLSFAWYLWHWPVLVLAEARYGPVEWPVKLALVLAAGMPAAATLWLVERPIRFSAAISAFPRRGLAIGATAVVLPLAAGLVLGTAAVRGLGDGGGRLPGLAEFTAAALSASPATGGPVVPAPAAARVDYGPLPGECLVAPAAVVSPPCRFGPASGDRVVLLGDSQAAQWFPAVSQIAARRGLGVEVLTKQGCPLATLTVVNPQLGREYRECTEWRRYALNRVNAWPQPKLVLAASLNAYVADPRAGWDATLAGLAGLPVGYLRATPLPGRDVPTCVSGALDDWRACQFPRSAALRPDPVADRPPTGVRVVDVDDLLCPGDACPAVIGGVLLYRDDSHLTATLTSLLAPRVEALLEQRGLLAGTGWQQVWRDDFDGTTLSTRDWLYDLGTCYPGCPAPNWGTGEVETMTADAVAVAGGRLAITPTLRDGTWTSGRIESRRADFAAPRSGTLRVEASIQLPQVDPGTGAGYWPAFWMLGGALRDGYTGWPGVGELDVVEQLNGRPGVLATMHCGVYVAGPCDEPRGLGKGERPCAACVTGFHTYRVELEAAEVRWYLDGALTQTVRADSVDAATWRAATEHGFFLILNVAVGGTMPGGPNAATVSGKPMLVDWVAVSTRSNGG</sequence>
<keyword evidence="1" id="KW-1133">Transmembrane helix</keyword>
<feature type="transmembrane region" description="Helical" evidence="1">
    <location>
        <begin position="43"/>
        <end position="64"/>
    </location>
</feature>
<evidence type="ECO:0000313" key="4">
    <source>
        <dbReference type="Proteomes" id="UP000622552"/>
    </source>
</evidence>
<reference evidence="3" key="1">
    <citation type="submission" date="2020-11" db="EMBL/GenBank/DDBJ databases">
        <title>Sequencing the genomes of 1000 actinobacteria strains.</title>
        <authorList>
            <person name="Klenk H.-P."/>
        </authorList>
    </citation>
    <scope>NUCLEOTIDE SEQUENCE</scope>
    <source>
        <strain evidence="3">DSM 45356</strain>
    </source>
</reference>
<feature type="transmembrane region" description="Helical" evidence="1">
    <location>
        <begin position="364"/>
        <end position="384"/>
    </location>
</feature>
<dbReference type="RefSeq" id="WP_231399091.1">
    <property type="nucleotide sequence ID" value="NZ_BONS01000013.1"/>
</dbReference>
<dbReference type="InterPro" id="IPR000757">
    <property type="entry name" value="Beta-glucanase-like"/>
</dbReference>
<evidence type="ECO:0000313" key="3">
    <source>
        <dbReference type="EMBL" id="MBG6141757.1"/>
    </source>
</evidence>
<name>A0A8J7GQV6_9ACTN</name>
<evidence type="ECO:0000259" key="2">
    <source>
        <dbReference type="PROSITE" id="PS51762"/>
    </source>
</evidence>
<feature type="transmembrane region" description="Helical" evidence="1">
    <location>
        <begin position="261"/>
        <end position="280"/>
    </location>
</feature>
<dbReference type="PROSITE" id="PS51762">
    <property type="entry name" value="GH16_2"/>
    <property type="match status" value="1"/>
</dbReference>
<keyword evidence="4" id="KW-1185">Reference proteome</keyword>
<dbReference type="Pfam" id="PF01757">
    <property type="entry name" value="Acyl_transf_3"/>
    <property type="match status" value="1"/>
</dbReference>
<feature type="transmembrane region" description="Helical" evidence="1">
    <location>
        <begin position="176"/>
        <end position="193"/>
    </location>
</feature>
<dbReference type="GO" id="GO:0016020">
    <property type="term" value="C:membrane"/>
    <property type="evidence" value="ECO:0007669"/>
    <property type="project" value="TreeGrafter"/>
</dbReference>
<dbReference type="InterPro" id="IPR013320">
    <property type="entry name" value="ConA-like_dom_sf"/>
</dbReference>
<dbReference type="Pfam" id="PF00722">
    <property type="entry name" value="Glyco_hydro_16"/>
    <property type="match status" value="1"/>
</dbReference>
<keyword evidence="1" id="KW-0812">Transmembrane</keyword>
<feature type="transmembrane region" description="Helical" evidence="1">
    <location>
        <begin position="287"/>
        <end position="306"/>
    </location>
</feature>
<dbReference type="PANTHER" id="PTHR23028:SF53">
    <property type="entry name" value="ACYL_TRANSF_3 DOMAIN-CONTAINING PROTEIN"/>
    <property type="match status" value="1"/>
</dbReference>
<dbReference type="GO" id="GO:0004553">
    <property type="term" value="F:hydrolase activity, hydrolyzing O-glycosyl compounds"/>
    <property type="evidence" value="ECO:0007669"/>
    <property type="project" value="InterPro"/>
</dbReference>
<comment type="caution">
    <text evidence="3">The sequence shown here is derived from an EMBL/GenBank/DDBJ whole genome shotgun (WGS) entry which is preliminary data.</text>
</comment>
<dbReference type="PANTHER" id="PTHR23028">
    <property type="entry name" value="ACETYLTRANSFERASE"/>
    <property type="match status" value="1"/>
</dbReference>
<gene>
    <name evidence="3" type="ORF">IW245_007951</name>
</gene>
<feature type="transmembrane region" description="Helical" evidence="1">
    <location>
        <begin position="326"/>
        <end position="344"/>
    </location>
</feature>